<protein>
    <submittedName>
        <fullName evidence="5">Prefoldin beta-like protein</fullName>
    </submittedName>
</protein>
<evidence type="ECO:0000256" key="1">
    <source>
        <dbReference type="ARBA" id="ARBA00008045"/>
    </source>
</evidence>
<keyword evidence="4" id="KW-0175">Coiled coil</keyword>
<accession>A0A1Y2FDZ5</accession>
<dbReference type="PIRSF" id="PIRSF016477">
    <property type="entry name" value="Prefoldin_subunit_4"/>
    <property type="match status" value="1"/>
</dbReference>
<dbReference type="OMA" id="KFGRAIN"/>
<dbReference type="OrthoDB" id="10250441at2759"/>
<evidence type="ECO:0000256" key="3">
    <source>
        <dbReference type="ARBA" id="ARBA00024667"/>
    </source>
</evidence>
<dbReference type="GO" id="GO:0006457">
    <property type="term" value="P:protein folding"/>
    <property type="evidence" value="ECO:0007669"/>
    <property type="project" value="InterPro"/>
</dbReference>
<feature type="coiled-coil region" evidence="4">
    <location>
        <begin position="67"/>
        <end position="105"/>
    </location>
</feature>
<evidence type="ECO:0000256" key="4">
    <source>
        <dbReference type="SAM" id="Coils"/>
    </source>
</evidence>
<reference evidence="5 6" key="1">
    <citation type="submission" date="2016-07" db="EMBL/GenBank/DDBJ databases">
        <title>Pervasive Adenine N6-methylation of Active Genes in Fungi.</title>
        <authorList>
            <consortium name="DOE Joint Genome Institute"/>
            <person name="Mondo S.J."/>
            <person name="Dannebaum R.O."/>
            <person name="Kuo R.C."/>
            <person name="Labutti K."/>
            <person name="Haridas S."/>
            <person name="Kuo A."/>
            <person name="Salamov A."/>
            <person name="Ahrendt S.R."/>
            <person name="Lipzen A."/>
            <person name="Sullivan W."/>
            <person name="Andreopoulos W.B."/>
            <person name="Clum A."/>
            <person name="Lindquist E."/>
            <person name="Daum C."/>
            <person name="Ramamoorthy G.K."/>
            <person name="Gryganskyi A."/>
            <person name="Culley D."/>
            <person name="Magnuson J.K."/>
            <person name="James T.Y."/>
            <person name="O'Malley M.A."/>
            <person name="Stajich J.E."/>
            <person name="Spatafora J.W."/>
            <person name="Visel A."/>
            <person name="Grigoriev I.V."/>
        </authorList>
    </citation>
    <scope>NUCLEOTIDE SEQUENCE [LARGE SCALE GENOMIC DNA]</scope>
    <source>
        <strain evidence="5 6">12-1054</strain>
    </source>
</reference>
<gene>
    <name evidence="5" type="ORF">BCR37DRAFT_347703</name>
</gene>
<evidence type="ECO:0000256" key="2">
    <source>
        <dbReference type="ARBA" id="ARBA00023186"/>
    </source>
</evidence>
<comment type="similarity">
    <text evidence="1">Belongs to the prefoldin subunit beta family.</text>
</comment>
<dbReference type="AlphaFoldDB" id="A0A1Y2FDZ5"/>
<dbReference type="Pfam" id="PF01920">
    <property type="entry name" value="Prefoldin_2"/>
    <property type="match status" value="1"/>
</dbReference>
<dbReference type="CDD" id="cd23165">
    <property type="entry name" value="Prefoldin_4"/>
    <property type="match status" value="1"/>
</dbReference>
<dbReference type="Proteomes" id="UP000193685">
    <property type="component" value="Unassembled WGS sequence"/>
</dbReference>
<feature type="non-terminal residue" evidence="5">
    <location>
        <position position="1"/>
    </location>
</feature>
<dbReference type="InterPro" id="IPR009053">
    <property type="entry name" value="Prefoldin"/>
</dbReference>
<keyword evidence="2" id="KW-0143">Chaperone</keyword>
<comment type="caution">
    <text evidence="5">The sequence shown here is derived from an EMBL/GenBank/DDBJ whole genome shotgun (WGS) entry which is preliminary data.</text>
</comment>
<dbReference type="Gene3D" id="1.10.287.370">
    <property type="match status" value="1"/>
</dbReference>
<keyword evidence="6" id="KW-1185">Reference proteome</keyword>
<evidence type="ECO:0000313" key="5">
    <source>
        <dbReference type="EMBL" id="ORY82141.1"/>
    </source>
</evidence>
<comment type="function">
    <text evidence="3">Binds specifically to cytosolic chaperonin (c-CPN) and transfers target proteins to it. Binds to nascent polypeptide chain and promotes folding in an environment in which there are many competing pathways for nonnative proteins.</text>
</comment>
<dbReference type="InterPro" id="IPR016661">
    <property type="entry name" value="PFDN4"/>
</dbReference>
<dbReference type="RefSeq" id="XP_040725275.1">
    <property type="nucleotide sequence ID" value="XM_040867787.1"/>
</dbReference>
<evidence type="ECO:0000313" key="6">
    <source>
        <dbReference type="Proteomes" id="UP000193685"/>
    </source>
</evidence>
<dbReference type="InterPro" id="IPR002777">
    <property type="entry name" value="PFD_beta-like"/>
</dbReference>
<dbReference type="SUPFAM" id="SSF46579">
    <property type="entry name" value="Prefoldin"/>
    <property type="match status" value="1"/>
</dbReference>
<dbReference type="PANTHER" id="PTHR21100:SF9">
    <property type="entry name" value="PREFOLDIN SUBUNIT 4"/>
    <property type="match status" value="1"/>
</dbReference>
<dbReference type="PANTHER" id="PTHR21100">
    <property type="entry name" value="PREFOLDIN SUBUNIT 4"/>
    <property type="match status" value="1"/>
</dbReference>
<dbReference type="GO" id="GO:0005737">
    <property type="term" value="C:cytoplasm"/>
    <property type="evidence" value="ECO:0007669"/>
    <property type="project" value="TreeGrafter"/>
</dbReference>
<name>A0A1Y2FDZ5_PROLT</name>
<dbReference type="GO" id="GO:0016272">
    <property type="term" value="C:prefoldin complex"/>
    <property type="evidence" value="ECO:0007669"/>
    <property type="project" value="InterPro"/>
</dbReference>
<proteinExistence type="inferred from homology"/>
<dbReference type="FunFam" id="1.10.287.370:FF:000005">
    <property type="entry name" value="Prefoldin subunit 4"/>
    <property type="match status" value="1"/>
</dbReference>
<organism evidence="5 6">
    <name type="scientific">Protomyces lactucae-debilis</name>
    <dbReference type="NCBI Taxonomy" id="2754530"/>
    <lineage>
        <taxon>Eukaryota</taxon>
        <taxon>Fungi</taxon>
        <taxon>Dikarya</taxon>
        <taxon>Ascomycota</taxon>
        <taxon>Taphrinomycotina</taxon>
        <taxon>Taphrinomycetes</taxon>
        <taxon>Taphrinales</taxon>
        <taxon>Protomycetaceae</taxon>
        <taxon>Protomyces</taxon>
    </lineage>
</organism>
<dbReference type="STRING" id="56484.A0A1Y2FDZ5"/>
<dbReference type="GO" id="GO:0051082">
    <property type="term" value="F:unfolded protein binding"/>
    <property type="evidence" value="ECO:0007669"/>
    <property type="project" value="InterPro"/>
</dbReference>
<dbReference type="EMBL" id="MCFI01000010">
    <property type="protein sequence ID" value="ORY82141.1"/>
    <property type="molecule type" value="Genomic_DNA"/>
</dbReference>
<dbReference type="GeneID" id="63784386"/>
<sequence>LQVTWEDQSMINTFSKLVNRLDVRQETLVLKKQDKEYLDDVEMELELADDADAFPYRIGDAFVHLPLEQVQSRLSAEKESAEESIDQLEQEVETIKEEMAGLKVKLKRKYGDSINLDN</sequence>